<dbReference type="EMBL" id="JAAAUY010000367">
    <property type="protein sequence ID" value="KAF9330831.1"/>
    <property type="molecule type" value="Genomic_DNA"/>
</dbReference>
<keyword evidence="1" id="KW-0175">Coiled coil</keyword>
<comment type="caution">
    <text evidence="2">The sequence shown here is derived from an EMBL/GenBank/DDBJ whole genome shotgun (WGS) entry which is preliminary data.</text>
</comment>
<dbReference type="AlphaFoldDB" id="A0A9P5VLK3"/>
<protein>
    <submittedName>
        <fullName evidence="2">Uncharacterized protein</fullName>
    </submittedName>
</protein>
<dbReference type="Proteomes" id="UP000696485">
    <property type="component" value="Unassembled WGS sequence"/>
</dbReference>
<reference evidence="2" key="1">
    <citation type="journal article" date="2020" name="Fungal Divers.">
        <title>Resolving the Mortierellaceae phylogeny through synthesis of multi-gene phylogenetics and phylogenomics.</title>
        <authorList>
            <person name="Vandepol N."/>
            <person name="Liber J."/>
            <person name="Desiro A."/>
            <person name="Na H."/>
            <person name="Kennedy M."/>
            <person name="Barry K."/>
            <person name="Grigoriev I.V."/>
            <person name="Miller A.N."/>
            <person name="O'Donnell K."/>
            <person name="Stajich J.E."/>
            <person name="Bonito G."/>
        </authorList>
    </citation>
    <scope>NUCLEOTIDE SEQUENCE</scope>
    <source>
        <strain evidence="2">NVP1</strain>
    </source>
</reference>
<name>A0A9P5VLK3_9FUNG</name>
<accession>A0A9P5VLK3</accession>
<evidence type="ECO:0000313" key="3">
    <source>
        <dbReference type="Proteomes" id="UP000696485"/>
    </source>
</evidence>
<organism evidence="2 3">
    <name type="scientific">Podila minutissima</name>
    <dbReference type="NCBI Taxonomy" id="64525"/>
    <lineage>
        <taxon>Eukaryota</taxon>
        <taxon>Fungi</taxon>
        <taxon>Fungi incertae sedis</taxon>
        <taxon>Mucoromycota</taxon>
        <taxon>Mortierellomycotina</taxon>
        <taxon>Mortierellomycetes</taxon>
        <taxon>Mortierellales</taxon>
        <taxon>Mortierellaceae</taxon>
        <taxon>Podila</taxon>
    </lineage>
</organism>
<evidence type="ECO:0000313" key="2">
    <source>
        <dbReference type="EMBL" id="KAF9330831.1"/>
    </source>
</evidence>
<feature type="coiled-coil region" evidence="1">
    <location>
        <begin position="433"/>
        <end position="460"/>
    </location>
</feature>
<sequence length="791" mass="88565">MTPPDDPWHVLDQLDFSSPSISNPSLLATELKDGSSTLLMVHLHARILYEVNHEALKRTWIFPKDILAFRWADTSSSQSYPTLIVATVDGMIWSIMGQGPPPPLQSQTQAPEPVKQEVKVKQEPELIVLDEEEDEIELWNDEVGLLLQDVDFDAVPEKKRQRTQSPPAMDTDPRPSIEVVIIDASKDQLGSEENVTNMVFAFGGLLIFRENSDPILWNSLGWKPNVPIRKRILHLDPLTHITTLLALTSMPGKARKRSNALYVGTKTGHIFSVIISDPDDPKAEENLLDPKLEEKLVDSTAVQRILDIQEPVVSIFLSDDLILVAVGSTGRVFELDLSESKRNIRKPCVFQIGMPIRHAINAEASYFLSTEGQIYRKSGAEELHRSETPPMCALTSTLNKIYGLNTSGQVLEFSQDFHRYFHPVSTLSIREGISTSLSELEQVSEEIKILERQCQVENQRIATYNRIVHELQQSIMNQSQQEKTQGHSTPPVDITTTTFIQPVLMGSREPRRHTIRLTITSAIDIDWSAGWSVGICLAPAPTSCPHENHQKKPGLCQEDFASLETLSRHAPYTVDLEVDLRLMRLPLRMSVALYYVEPTTDTKDSTYQYNPPLSARFFVFDMELDALCFAEPVADLEKRRQPPVMSMATAGTELWDGFGDCVLCQGEIQNRMATPLAPLVVRLDEDITVDQCLSALVVDGLPRDKAIRILQNAYKAVMTIDEDCLPHSGPKSIGSSKVVPSPVLGIVWVVLEQIGEASGEMEVAISVQGQDPRRIMTVYQALEKRTKLLFE</sequence>
<evidence type="ECO:0000256" key="1">
    <source>
        <dbReference type="SAM" id="Coils"/>
    </source>
</evidence>
<keyword evidence="3" id="KW-1185">Reference proteome</keyword>
<proteinExistence type="predicted"/>
<gene>
    <name evidence="2" type="ORF">BG006_006238</name>
</gene>